<dbReference type="GO" id="GO:0006655">
    <property type="term" value="P:phosphatidylglycerol biosynthetic process"/>
    <property type="evidence" value="ECO:0007669"/>
    <property type="project" value="TreeGrafter"/>
</dbReference>
<evidence type="ECO:0000256" key="4">
    <source>
        <dbReference type="ARBA" id="ARBA00013113"/>
    </source>
</evidence>
<evidence type="ECO:0000256" key="1">
    <source>
        <dbReference type="ARBA" id="ARBA00004765"/>
    </source>
</evidence>
<keyword evidence="6 12" id="KW-0808">Transferase</keyword>
<keyword evidence="9" id="KW-1208">Phospholipid metabolism</keyword>
<organism evidence="12">
    <name type="scientific">Prototheca wickerhamii</name>
    <dbReference type="NCBI Taxonomy" id="3111"/>
    <lineage>
        <taxon>Eukaryota</taxon>
        <taxon>Viridiplantae</taxon>
        <taxon>Chlorophyta</taxon>
        <taxon>core chlorophytes</taxon>
        <taxon>Trebouxiophyceae</taxon>
        <taxon>Chlorellales</taxon>
        <taxon>Chlorellaceae</taxon>
        <taxon>Prototheca</taxon>
    </lineage>
</organism>
<comment type="similarity">
    <text evidence="3">Belongs to the GPAT/DAPAT family.</text>
</comment>
<dbReference type="AlphaFoldDB" id="Q5IWY9"/>
<evidence type="ECO:0000256" key="2">
    <source>
        <dbReference type="ARBA" id="ARBA00005189"/>
    </source>
</evidence>
<proteinExistence type="evidence at transcript level"/>
<dbReference type="EMBL" id="AY616075">
    <property type="protein sequence ID" value="AAV65359.1"/>
    <property type="molecule type" value="mRNA"/>
</dbReference>
<keyword evidence="7" id="KW-0443">Lipid metabolism</keyword>
<dbReference type="InterPro" id="IPR038114">
    <property type="entry name" value="GPAT_N_sf"/>
</dbReference>
<name>Q5IWY9_PROWI</name>
<evidence type="ECO:0000256" key="3">
    <source>
        <dbReference type="ARBA" id="ARBA00007937"/>
    </source>
</evidence>
<dbReference type="InterPro" id="IPR016222">
    <property type="entry name" value="G3P_O-acylTrfase_chlp"/>
</dbReference>
<dbReference type="InterPro" id="IPR023083">
    <property type="entry name" value="G3P_O-acylTrfase_N"/>
</dbReference>
<feature type="non-terminal residue" evidence="12">
    <location>
        <position position="206"/>
    </location>
</feature>
<evidence type="ECO:0000256" key="10">
    <source>
        <dbReference type="ARBA" id="ARBA00023315"/>
    </source>
</evidence>
<keyword evidence="10 12" id="KW-0012">Acyltransferase</keyword>
<evidence type="ECO:0000256" key="8">
    <source>
        <dbReference type="ARBA" id="ARBA00023209"/>
    </source>
</evidence>
<dbReference type="GO" id="GO:0009570">
    <property type="term" value="C:chloroplast stroma"/>
    <property type="evidence" value="ECO:0007669"/>
    <property type="project" value="TreeGrafter"/>
</dbReference>
<dbReference type="EC" id="2.3.1.15" evidence="4"/>
<comment type="pathway">
    <text evidence="2">Lipid metabolism.</text>
</comment>
<feature type="non-terminal residue" evidence="12">
    <location>
        <position position="1"/>
    </location>
</feature>
<keyword evidence="5" id="KW-0444">Lipid biosynthesis</keyword>
<sequence length="206" mass="22823">AMAAAMGCVAFPVGPISTHRVRHHSRIQRISQNAMSRRSMRPRELKTLASAAPATAYVSPFSKVEHEEQLFAILKAGTASGKVPKRLVDGITELYGNYKKAVVGSNKPGATADFVAKVMASVCERVMIQITSPFVFQSKHERMLEPYNYYEFGQRYIRGLVDFDTSRLGHADRFATIQEQLARGENVVLLANHQTEADPAIFALLL</sequence>
<dbReference type="PANTHER" id="PTHR35695">
    <property type="entry name" value="GLYCEROL-3-PHOSPHATE ACYLTRANSFERASE, CHLOROPLASTIC"/>
    <property type="match status" value="1"/>
</dbReference>
<evidence type="ECO:0000259" key="11">
    <source>
        <dbReference type="Pfam" id="PF14829"/>
    </source>
</evidence>
<evidence type="ECO:0000256" key="6">
    <source>
        <dbReference type="ARBA" id="ARBA00022679"/>
    </source>
</evidence>
<keyword evidence="8" id="KW-0594">Phospholipid biosynthesis</keyword>
<dbReference type="Pfam" id="PF14829">
    <property type="entry name" value="GPAT_N"/>
    <property type="match status" value="1"/>
</dbReference>
<accession>Q5IWY9</accession>
<dbReference type="GO" id="GO:0004366">
    <property type="term" value="F:glycerol-3-phosphate O-acyltransferase activity"/>
    <property type="evidence" value="ECO:0007669"/>
    <property type="project" value="UniProtKB-EC"/>
</dbReference>
<feature type="domain" description="Glycerol-3-phosphate O-acyltransferase alpha-helical bundle N-terminal" evidence="11">
    <location>
        <begin position="60"/>
        <end position="134"/>
    </location>
</feature>
<evidence type="ECO:0000256" key="7">
    <source>
        <dbReference type="ARBA" id="ARBA00023098"/>
    </source>
</evidence>
<reference evidence="12" key="2">
    <citation type="journal article" date="2005" name="Eukaryot. Cell">
        <title>Multiple metabolic roles for the nonphotosynthetic plastid of the green alga Prototheca wickerhamii.</title>
        <authorList>
            <person name="Borza T."/>
            <person name="Popescu C.E."/>
            <person name="Lee R.W."/>
        </authorList>
    </citation>
    <scope>NUCLEOTIDE SEQUENCE</scope>
</reference>
<evidence type="ECO:0000313" key="12">
    <source>
        <dbReference type="EMBL" id="AAV65359.1"/>
    </source>
</evidence>
<dbReference type="PANTHER" id="PTHR35695:SF1">
    <property type="entry name" value="GLYCEROL-3-PHOSPHATE ACYLTRANSFERASE, CHLOROPLASTIC"/>
    <property type="match status" value="1"/>
</dbReference>
<dbReference type="SUPFAM" id="SSF69593">
    <property type="entry name" value="Glycerol-3-phosphate (1)-acyltransferase"/>
    <property type="match status" value="1"/>
</dbReference>
<evidence type="ECO:0000256" key="5">
    <source>
        <dbReference type="ARBA" id="ARBA00022516"/>
    </source>
</evidence>
<dbReference type="GO" id="GO:0016024">
    <property type="term" value="P:CDP-diacylglycerol biosynthetic process"/>
    <property type="evidence" value="ECO:0007669"/>
    <property type="project" value="UniProtKB-UniPathway"/>
</dbReference>
<dbReference type="Gene3D" id="3.40.1130.10">
    <property type="entry name" value="Glycerol-3-phosphate (1)-acyltransferase"/>
    <property type="match status" value="1"/>
</dbReference>
<evidence type="ECO:0000256" key="9">
    <source>
        <dbReference type="ARBA" id="ARBA00023264"/>
    </source>
</evidence>
<protein>
    <recommendedName>
        <fullName evidence="4">glycerol-3-phosphate 1-O-acyltransferase</fullName>
        <ecNumber evidence="4">2.3.1.15</ecNumber>
    </recommendedName>
</protein>
<dbReference type="Gene3D" id="1.10.1200.50">
    <property type="entry name" value="Glycerol-3-phosphate acyltransferase, alpha helical bundle, N-terminal"/>
    <property type="match status" value="1"/>
</dbReference>
<dbReference type="UniPathway" id="UPA00557">
    <property type="reaction ID" value="UER00612"/>
</dbReference>
<reference evidence="12" key="1">
    <citation type="submission" date="2004-05" db="EMBL/GenBank/DDBJ databases">
        <authorList>
            <person name="Borza T.C."/>
            <person name="Popescu C.E."/>
            <person name="Lee R.W."/>
        </authorList>
    </citation>
    <scope>NUCLEOTIDE SEQUENCE</scope>
</reference>
<comment type="pathway">
    <text evidence="1">Phospholipid metabolism; CDP-diacylglycerol biosynthesis; CDP-diacylglycerol from sn-glycerol 3-phosphate: step 1/3.</text>
</comment>